<organism evidence="3 4">
    <name type="scientific">Biomphalaria glabrata</name>
    <name type="common">Bloodfluke planorb</name>
    <name type="synonym">Freshwater snail</name>
    <dbReference type="NCBI Taxonomy" id="6526"/>
    <lineage>
        <taxon>Eukaryota</taxon>
        <taxon>Metazoa</taxon>
        <taxon>Spiralia</taxon>
        <taxon>Lophotrochozoa</taxon>
        <taxon>Mollusca</taxon>
        <taxon>Gastropoda</taxon>
        <taxon>Heterobranchia</taxon>
        <taxon>Euthyneura</taxon>
        <taxon>Panpulmonata</taxon>
        <taxon>Hygrophila</taxon>
        <taxon>Lymnaeoidea</taxon>
        <taxon>Planorbidae</taxon>
        <taxon>Biomphalaria</taxon>
    </lineage>
</organism>
<feature type="region of interest" description="Disordered" evidence="2">
    <location>
        <begin position="1231"/>
        <end position="1270"/>
    </location>
</feature>
<evidence type="ECO:0000256" key="2">
    <source>
        <dbReference type="SAM" id="MobiDB-lite"/>
    </source>
</evidence>
<reference evidence="3" key="1">
    <citation type="submission" date="2020-05" db="UniProtKB">
        <authorList>
            <consortium name="EnsemblMetazoa"/>
        </authorList>
    </citation>
    <scope>IDENTIFICATION</scope>
    <source>
        <strain evidence="3">BB02</strain>
    </source>
</reference>
<feature type="compositionally biased region" description="Basic and acidic residues" evidence="2">
    <location>
        <begin position="1257"/>
        <end position="1267"/>
    </location>
</feature>
<feature type="compositionally biased region" description="Polar residues" evidence="2">
    <location>
        <begin position="885"/>
        <end position="898"/>
    </location>
</feature>
<dbReference type="KEGG" id="bgt:106066490"/>
<name>A0A2C9LMX5_BIOGL</name>
<sequence length="1446" mass="165985">MNGLKWDPCLVGERFTPSFRKSRFGTVPHVRCYGDGNRCSSLLNSRKSFSPILNAKRTCSPDLNPVRTFSPILNSREVYSPTPDFIADCSPRKSCSPIKNFYVSGRHGGSPQNGNIAQHEDNLTEMEIRMPKEHERHILEHMRCSCSACMKFACKWRLDVKKAIWTQFKNRIVSDDNPAREIFAKRLQQSPKKVANCSPMSFSPRPCLRISSPQTTQQCRNSPLVDHLCTPKLYQRGCGKFYTRLDSPKNKTYSHPFRCKDGYNAVAMDGTIKDSELRNKQDYICCPMKKKNGDEAESKQYAANHISQRHHKTSPSDEFQVHMGEKICPGQQKNYPLEDFTSSFFPRKNECCMDKNHETEPQTEKIQYPQRPQCCKDKHDAKCLETLSKSNCFDSSLMPRENDVPEVVNKSENGLDSADVHDLTLRYSHSIQNLIGKCYKHDPSNNCSHLSRIMDPTISPLFRNDRELRETMVFRANCLKSTFPDKIPPSIGHFGCCESLSSPHRQQKPRCLGDDFLLRPPKGEERNCAENDEYSKYLSKYCGDCNTVTDFKTDQSLESRLNRILSLTASNKHKPLYMSEKTDISSDLMDNSVQKYPLDGKTSYEAERLPSLYEHPISSCLPDIHEEDCRCFTEKHVWNQQLKSSGTTDKTLKDCQRSAFKEIPCKNICNGRIVEISPSSRNNRRDDRKMFECCQDSNFFSGLPERLGSILQENRVGTTKYCSERKTPLSSNFQQRFEKEEDKTNDIKDKTLFHAFDFPKPECVQEATDICTKITSCTSERSGAVRQRKQSPIHPLDQQSPKKNKKKSPVSFSSDKQQTKDCKQGSSDSFHTAKLTLSKDGNGERHSRVSNAKLDGQANDATLQDISDTLISDSSGIGDEMKIPTSANEKPPQKSNLDNYPPKTNPDNYRSILKTEKSAMANNKENKRDVKRTPRASSVTNKTNESCKKNTFEFREISFRNDDILLPERSSFRNDDILLPERSSFRNSATAFEISPPVRRPTRKLHQNNKVQEVYVSLKPRSTSLHERELNSISETSSETEIDSSIHKAAEPLPRRLKTSLAPSERVLREPMARTESEWLKKHTSLMTDCCKEQQDNSKERVQRLSQKTRDLKRSISDLSLDLDKMEKQLDKVKTLQRGYLHRANRAVHLLKQKRRRHSASPRIRVPEIVPHRHSCTRRCRDSVALGASSDETASYLSKVTHKLRGLVSRTRICKKKRELEELYSYFVNQEDRKRSRPGRKSQKEPRICSNHKSKNSLRDGESERNSALKRKKLASFEKDFLEMENAKDDVSKSLSRQSSGKWVYDLSKNIAEGWFQEHGDGKKIHETSYSGDESEESDKQRDHRGRKSHHCVHDSLDTQASSRLRSKEYSSHKRPSCDEPFDSDRKLDKNNRNKNIITDEVVRKRTSGISANKRWTLTEKSRSGKKESVWDTTMNKTYSISDAPA</sequence>
<accession>A0A2C9LMX5</accession>
<feature type="compositionally biased region" description="Basic and acidic residues" evidence="2">
    <location>
        <begin position="1417"/>
        <end position="1430"/>
    </location>
</feature>
<evidence type="ECO:0000256" key="1">
    <source>
        <dbReference type="SAM" id="Coils"/>
    </source>
</evidence>
<feature type="compositionally biased region" description="Basic and acidic residues" evidence="2">
    <location>
        <begin position="1366"/>
        <end position="1392"/>
    </location>
</feature>
<feature type="coiled-coil region" evidence="1">
    <location>
        <begin position="1109"/>
        <end position="1136"/>
    </location>
</feature>
<evidence type="ECO:0000313" key="4">
    <source>
        <dbReference type="Proteomes" id="UP000076420"/>
    </source>
</evidence>
<feature type="region of interest" description="Disordered" evidence="2">
    <location>
        <begin position="918"/>
        <end position="944"/>
    </location>
</feature>
<protein>
    <submittedName>
        <fullName evidence="3">Uncharacterized protein</fullName>
    </submittedName>
</protein>
<feature type="compositionally biased region" description="Polar residues" evidence="2">
    <location>
        <begin position="935"/>
        <end position="944"/>
    </location>
</feature>
<feature type="compositionally biased region" description="Polar residues" evidence="2">
    <location>
        <begin position="1431"/>
        <end position="1446"/>
    </location>
</feature>
<feature type="region of interest" description="Disordered" evidence="2">
    <location>
        <begin position="1414"/>
        <end position="1446"/>
    </location>
</feature>
<evidence type="ECO:0000313" key="3">
    <source>
        <dbReference type="EnsemblMetazoa" id="BGLB032991-PA"/>
    </source>
</evidence>
<keyword evidence="1" id="KW-0175">Coiled coil</keyword>
<dbReference type="Proteomes" id="UP000076420">
    <property type="component" value="Unassembled WGS sequence"/>
</dbReference>
<feature type="region of interest" description="Disordered" evidence="2">
    <location>
        <begin position="871"/>
        <end position="906"/>
    </location>
</feature>
<feature type="region of interest" description="Disordered" evidence="2">
    <location>
        <begin position="1320"/>
        <end position="1400"/>
    </location>
</feature>
<feature type="region of interest" description="Disordered" evidence="2">
    <location>
        <begin position="781"/>
        <end position="856"/>
    </location>
</feature>
<gene>
    <name evidence="3" type="primary">106066490</name>
</gene>
<dbReference type="VEuPathDB" id="VectorBase:BGLB032991"/>
<proteinExistence type="predicted"/>
<dbReference type="EnsemblMetazoa" id="BGLB032991-RA">
    <property type="protein sequence ID" value="BGLB032991-PA"/>
    <property type="gene ID" value="BGLB032991"/>
</dbReference>